<name>A0A0F8ZNP6_9ZZZZ</name>
<comment type="caution">
    <text evidence="1">The sequence shown here is derived from an EMBL/GenBank/DDBJ whole genome shotgun (WGS) entry which is preliminary data.</text>
</comment>
<reference evidence="1" key="1">
    <citation type="journal article" date="2015" name="Nature">
        <title>Complex archaea that bridge the gap between prokaryotes and eukaryotes.</title>
        <authorList>
            <person name="Spang A."/>
            <person name="Saw J.H."/>
            <person name="Jorgensen S.L."/>
            <person name="Zaremba-Niedzwiedzka K."/>
            <person name="Martijn J."/>
            <person name="Lind A.E."/>
            <person name="van Eijk R."/>
            <person name="Schleper C."/>
            <person name="Guy L."/>
            <person name="Ettema T.J."/>
        </authorList>
    </citation>
    <scope>NUCLEOTIDE SEQUENCE</scope>
</reference>
<accession>A0A0F8ZNP6</accession>
<protein>
    <submittedName>
        <fullName evidence="1">Uncharacterized protein</fullName>
    </submittedName>
</protein>
<gene>
    <name evidence="1" type="ORF">LCGC14_2751350</name>
</gene>
<dbReference type="EMBL" id="LAZR01050311">
    <property type="protein sequence ID" value="KKK87625.1"/>
    <property type="molecule type" value="Genomic_DNA"/>
</dbReference>
<evidence type="ECO:0000313" key="1">
    <source>
        <dbReference type="EMBL" id="KKK87625.1"/>
    </source>
</evidence>
<sequence length="44" mass="4807">MLIISLSEKRIQVLYNKPGITGHALVVAVVVGQHGGINIDLEYF</sequence>
<organism evidence="1">
    <name type="scientific">marine sediment metagenome</name>
    <dbReference type="NCBI Taxonomy" id="412755"/>
    <lineage>
        <taxon>unclassified sequences</taxon>
        <taxon>metagenomes</taxon>
        <taxon>ecological metagenomes</taxon>
    </lineage>
</organism>
<dbReference type="AlphaFoldDB" id="A0A0F8ZNP6"/>
<proteinExistence type="predicted"/>
<feature type="non-terminal residue" evidence="1">
    <location>
        <position position="44"/>
    </location>
</feature>